<proteinExistence type="predicted"/>
<dbReference type="SUPFAM" id="SSF52047">
    <property type="entry name" value="RNI-like"/>
    <property type="match status" value="1"/>
</dbReference>
<dbReference type="InterPro" id="IPR032675">
    <property type="entry name" value="LRR_dom_sf"/>
</dbReference>
<dbReference type="PANTHER" id="PTHR24111">
    <property type="entry name" value="LEUCINE-RICH REPEAT-CONTAINING PROTEIN 34"/>
    <property type="match status" value="1"/>
</dbReference>
<dbReference type="SMART" id="SM00368">
    <property type="entry name" value="LRR_RI"/>
    <property type="match status" value="1"/>
</dbReference>
<organism evidence="3 4">
    <name type="scientific">Aphanomyces stellatus</name>
    <dbReference type="NCBI Taxonomy" id="120398"/>
    <lineage>
        <taxon>Eukaryota</taxon>
        <taxon>Sar</taxon>
        <taxon>Stramenopiles</taxon>
        <taxon>Oomycota</taxon>
        <taxon>Saprolegniomycetes</taxon>
        <taxon>Saprolegniales</taxon>
        <taxon>Verrucalvaceae</taxon>
        <taxon>Aphanomyces</taxon>
    </lineage>
</organism>
<dbReference type="Pfam" id="PF13516">
    <property type="entry name" value="LRR_6"/>
    <property type="match status" value="1"/>
</dbReference>
<evidence type="ECO:0000313" key="2">
    <source>
        <dbReference type="EMBL" id="KAF0699895.1"/>
    </source>
</evidence>
<gene>
    <name evidence="3" type="primary">Aste57867_9553</name>
    <name evidence="2" type="ORF">As57867_009516</name>
    <name evidence="3" type="ORF">ASTE57867_9553</name>
</gene>
<evidence type="ECO:0000256" key="1">
    <source>
        <dbReference type="ARBA" id="ARBA00022737"/>
    </source>
</evidence>
<dbReference type="InterPro" id="IPR001611">
    <property type="entry name" value="Leu-rich_rpt"/>
</dbReference>
<evidence type="ECO:0000313" key="4">
    <source>
        <dbReference type="Proteomes" id="UP000332933"/>
    </source>
</evidence>
<dbReference type="EMBL" id="VJMH01005149">
    <property type="protein sequence ID" value="KAF0699895.1"/>
    <property type="molecule type" value="Genomic_DNA"/>
</dbReference>
<dbReference type="EMBL" id="CAADRA010005170">
    <property type="protein sequence ID" value="VFT86432.1"/>
    <property type="molecule type" value="Genomic_DNA"/>
</dbReference>
<protein>
    <submittedName>
        <fullName evidence="3">Aste57867_9553 protein</fullName>
    </submittedName>
</protein>
<dbReference type="Gene3D" id="3.80.10.10">
    <property type="entry name" value="Ribonuclease Inhibitor"/>
    <property type="match status" value="1"/>
</dbReference>
<dbReference type="Proteomes" id="UP000332933">
    <property type="component" value="Unassembled WGS sequence"/>
</dbReference>
<dbReference type="OrthoDB" id="88337at2759"/>
<keyword evidence="1" id="KW-0677">Repeat</keyword>
<reference evidence="2" key="2">
    <citation type="submission" date="2019-06" db="EMBL/GenBank/DDBJ databases">
        <title>Genomics analysis of Aphanomyces spp. identifies a new class of oomycete effector associated with host adaptation.</title>
        <authorList>
            <person name="Gaulin E."/>
        </authorList>
    </citation>
    <scope>NUCLEOTIDE SEQUENCE</scope>
    <source>
        <strain evidence="2">CBS 578.67</strain>
    </source>
</reference>
<sequence>MSKKRRTKTTESKVSIQQLPPDVLVKLIRWVSDTSSVFSLLSALDTPTARDLLEPLWQLSLKLEHSTLWPVLHLQRSTLVNSTSHFEAILPLYPHVVNQYVFNLDWLDQHLHPATTMTWQSIPNDDDDDDEQVLPLDEWYRRWSMMFRTTRLELSERHLDHLVAVLPSCHHLLHLSLTNSTCTTTDALCAWLPTSNVIELCLVGLDDGDSLVLFTRVMLQHIHQWLETRPVRLLQLNHCCWEHSDEDVGNFFRSIFHSPTLTSFSLTQCRLPIRFQLPHPFSPTLRKLALRGCQHMTHNHIVAVARALVGSNVTHLCIGRSQIVPDNTSLELVFDALPHTKMLDLDLSGCGLVNIDHLTKFLRTDSHLETLVLDDNPIGDEGAQKIAQAIQSHPTLCNIHVAKCNLAFEGAMALVTLPFKPLKRLLLGRMGKIWGNDWEKLQELAKARNVELNFAACHR</sequence>
<dbReference type="AlphaFoldDB" id="A0A485KNA0"/>
<accession>A0A485KNA0</accession>
<name>A0A485KNA0_9STRA</name>
<keyword evidence="4" id="KW-1185">Reference proteome</keyword>
<dbReference type="PANTHER" id="PTHR24111:SF0">
    <property type="entry name" value="LEUCINE-RICH REPEAT-CONTAINING PROTEIN"/>
    <property type="match status" value="1"/>
</dbReference>
<dbReference type="InterPro" id="IPR052201">
    <property type="entry name" value="LRR-containing_regulator"/>
</dbReference>
<reference evidence="3 4" key="1">
    <citation type="submission" date="2019-03" db="EMBL/GenBank/DDBJ databases">
        <authorList>
            <person name="Gaulin E."/>
            <person name="Dumas B."/>
        </authorList>
    </citation>
    <scope>NUCLEOTIDE SEQUENCE [LARGE SCALE GENOMIC DNA]</scope>
    <source>
        <strain evidence="3">CBS 568.67</strain>
    </source>
</reference>
<evidence type="ECO:0000313" key="3">
    <source>
        <dbReference type="EMBL" id="VFT86432.1"/>
    </source>
</evidence>